<dbReference type="InterPro" id="IPR051788">
    <property type="entry name" value="MFS_Transporter"/>
</dbReference>
<dbReference type="InterPro" id="IPR036259">
    <property type="entry name" value="MFS_trans_sf"/>
</dbReference>
<gene>
    <name evidence="9" type="ORF">SERLADRAFT_412679</name>
</gene>
<evidence type="ECO:0000256" key="2">
    <source>
        <dbReference type="ARBA" id="ARBA00008335"/>
    </source>
</evidence>
<feature type="transmembrane region" description="Helical" evidence="7">
    <location>
        <begin position="462"/>
        <end position="482"/>
    </location>
</feature>
<evidence type="ECO:0000256" key="7">
    <source>
        <dbReference type="SAM" id="Phobius"/>
    </source>
</evidence>
<accession>F8NI58</accession>
<proteinExistence type="inferred from homology"/>
<name>F8NI58_SERL9</name>
<evidence type="ECO:0000313" key="9">
    <source>
        <dbReference type="EMBL" id="EGO28955.1"/>
    </source>
</evidence>
<dbReference type="KEGG" id="sla:SERLADRAFT_412679"/>
<dbReference type="PANTHER" id="PTHR23514">
    <property type="entry name" value="BYPASS OF STOP CODON PROTEIN 6"/>
    <property type="match status" value="1"/>
</dbReference>
<evidence type="ECO:0000259" key="8">
    <source>
        <dbReference type="Pfam" id="PF17667"/>
    </source>
</evidence>
<dbReference type="GO" id="GO:0022857">
    <property type="term" value="F:transmembrane transporter activity"/>
    <property type="evidence" value="ECO:0007669"/>
    <property type="project" value="InterPro"/>
</dbReference>
<dbReference type="InterPro" id="IPR040976">
    <property type="entry name" value="Pkinase_fungal"/>
</dbReference>
<dbReference type="AlphaFoldDB" id="F8NI58"/>
<feature type="transmembrane region" description="Helical" evidence="7">
    <location>
        <begin position="546"/>
        <end position="566"/>
    </location>
</feature>
<dbReference type="RefSeq" id="XP_007313197.1">
    <property type="nucleotide sequence ID" value="XM_007313135.1"/>
</dbReference>
<reference evidence="9" key="1">
    <citation type="submission" date="2011-04" db="EMBL/GenBank/DDBJ databases">
        <title>Evolution of plant cell wall degrading machinery underlies the functional diversity of forest fungi.</title>
        <authorList>
            <consortium name="US DOE Joint Genome Institute (JGI-PGF)"/>
            <person name="Eastwood D.C."/>
            <person name="Floudas D."/>
            <person name="Binder M."/>
            <person name="Majcherczyk A."/>
            <person name="Schneider P."/>
            <person name="Aerts A."/>
            <person name="Asiegbu F.O."/>
            <person name="Baker S.E."/>
            <person name="Barry K."/>
            <person name="Bendiksby M."/>
            <person name="Blumentritt M."/>
            <person name="Coutinho P.M."/>
            <person name="Cullen D."/>
            <person name="Cullen D."/>
            <person name="Gathman A."/>
            <person name="Goodell B."/>
            <person name="Henrissat B."/>
            <person name="Ihrmark K."/>
            <person name="Kauserud H."/>
            <person name="Kohler A."/>
            <person name="LaButti K."/>
            <person name="Lapidus A."/>
            <person name="Lavin J.L."/>
            <person name="Lee Y.-H."/>
            <person name="Lindquist E."/>
            <person name="Lilly W."/>
            <person name="Lucas S."/>
            <person name="Morin E."/>
            <person name="Murat C."/>
            <person name="Oguiza J.A."/>
            <person name="Park J."/>
            <person name="Pisabarro A.G."/>
            <person name="Riley R."/>
            <person name="Rosling A."/>
            <person name="Salamov A."/>
            <person name="Schmidt O."/>
            <person name="Schmutz J."/>
            <person name="Skrede I."/>
            <person name="Stenlid J."/>
            <person name="Wiebenga A."/>
            <person name="Xie X."/>
            <person name="Kues U."/>
            <person name="Hibbett D.S."/>
            <person name="Hoffmeister D."/>
            <person name="Hogberg N."/>
            <person name="Martin F."/>
            <person name="Grigoriev I.V."/>
            <person name="Watkinson S.C."/>
        </authorList>
    </citation>
    <scope>NUCLEOTIDE SEQUENCE</scope>
    <source>
        <strain evidence="9">S7.9</strain>
    </source>
</reference>
<sequence>MGSTSHFTNNVLINDSTLYPHDIPKSAMHDALSYDSEPPSDPNVGATVPHPFDNFALSQTPTLNISTDFSEKIEFSPTSTVPSATFYSSSPLDLSTACATREDMPISTELEPENFSTHPQWENMALRLACANYVYFVCGWGDGLTGTVLPYFEAEFHLSYMTSSLLFAGSTTGFAIGTLLVERIVKCLARFDISSGPKAYIPTFLSFSSLPSPGPKNTPVVVYSNSKSRFIALFLSSVLHACFFVIMGTARNFPTLFIAYVVAAFARAFLTASLNAYVSLTPKKTTGIIFGCWSVGSFASPLVCQTIIAKGVPWQNFYLGSLVLSAINTSFIAYSFRPTHNEYLAERKAALESQKPASATPVNQCQLSSATCPAATVPVQSGHTLKRALCMPYQWAFSFMSWMYNGSETTMQGFIVTYLSVTRNANPNTVGYVSSGFWGGMAISRLTWGYITPITTYTQRKYIIHGCIALALCMHLLIWFIHSDIANSLSAAVVGLCYGPIFPSTLDLANGVLPEDVHMVSMAIISSFASFGSSLFPFITGLLSNIFGVQVLTYVTVAQTATMFLLRVRTRIFMSKNISEFLHCGNYKLKLKAFRRVEDFRALQCTVDPKTPPTKSLSILPGTDPVARYTTQSDYRTGDLNLSRTAVLRDLKKVLKLPFNRLKASVPQEEVARVRANLEGGGIITRNGVVIDGVAAKQWKGFDIEPAKSKELEEVVFRPLGDIINGILRETSNHVVRIHNNGYITPNSNRKNTSRPDGYLRLTKTKIAKLPVEDKVHWFDIAVPAEFKKRLDPGDIRDNEQKLIWSLHNIMREDPCRRFAYGITIENTNLRLWLSNRAFLAVTEPINFLSDFDNVISLFYLFGSITDVGLGWDPTIERISIQDETHYRFSLHHKDRLMTFTTIRPIATYGADSMVGRGTRVYEARDDDTGKTGAILEQILLAIREKFGREAAEAEKHFLKVLAYEDVLIGDICDLTFDPTEGGASCTFQWLTIDSSMALSSQRHSPSDGHIPDSARPILRVPALNDDSFMPRRIHSLTVFEDVGVALKDTTSLANIICCLKDALKESALYYMHKVGWVHRDVSVGNVLWIIDQGTDKLADFEYAKCIHSNKSHDVRTGTPHFMVVEVDAKGYLFSTDEGEEPPFQMNGLHDMESIFSKLPIITLYSGQIDLGKQDCTQTVFQDIPIRM</sequence>
<feature type="transmembrane region" description="Helical" evidence="7">
    <location>
        <begin position="317"/>
        <end position="336"/>
    </location>
</feature>
<dbReference type="GeneID" id="18813079"/>
<feature type="domain" description="Fungal-type protein kinase" evidence="8">
    <location>
        <begin position="766"/>
        <end position="1156"/>
    </location>
</feature>
<dbReference type="Gene3D" id="1.10.510.10">
    <property type="entry name" value="Transferase(Phosphotransferase) domain 1"/>
    <property type="match status" value="1"/>
</dbReference>
<dbReference type="SUPFAM" id="SSF56112">
    <property type="entry name" value="Protein kinase-like (PK-like)"/>
    <property type="match status" value="1"/>
</dbReference>
<keyword evidence="5 7" id="KW-1133">Transmembrane helix</keyword>
<comment type="subcellular location">
    <subcellularLocation>
        <location evidence="1">Endomembrane system</location>
        <topology evidence="1">Multi-pass membrane protein</topology>
    </subcellularLocation>
</comment>
<feature type="transmembrane region" description="Helical" evidence="7">
    <location>
        <begin position="256"/>
        <end position="278"/>
    </location>
</feature>
<dbReference type="Pfam" id="PF17667">
    <property type="entry name" value="Pkinase_fungal"/>
    <property type="match status" value="1"/>
</dbReference>
<protein>
    <recommendedName>
        <fullName evidence="8">Fungal-type protein kinase domain-containing protein</fullName>
    </recommendedName>
</protein>
<dbReference type="HOGENOM" id="CLU_272160_0_0_1"/>
<dbReference type="InterPro" id="IPR011701">
    <property type="entry name" value="MFS"/>
</dbReference>
<evidence type="ECO:0000256" key="5">
    <source>
        <dbReference type="ARBA" id="ARBA00022989"/>
    </source>
</evidence>
<evidence type="ECO:0000256" key="4">
    <source>
        <dbReference type="ARBA" id="ARBA00022692"/>
    </source>
</evidence>
<dbReference type="InterPro" id="IPR011009">
    <property type="entry name" value="Kinase-like_dom_sf"/>
</dbReference>
<keyword evidence="6 7" id="KW-0472">Membrane</keyword>
<evidence type="ECO:0000256" key="1">
    <source>
        <dbReference type="ARBA" id="ARBA00004127"/>
    </source>
</evidence>
<keyword evidence="4 7" id="KW-0812">Transmembrane</keyword>
<dbReference type="GO" id="GO:0012505">
    <property type="term" value="C:endomembrane system"/>
    <property type="evidence" value="ECO:0007669"/>
    <property type="project" value="UniProtKB-SubCell"/>
</dbReference>
<evidence type="ECO:0000256" key="3">
    <source>
        <dbReference type="ARBA" id="ARBA00022448"/>
    </source>
</evidence>
<dbReference type="Pfam" id="PF07690">
    <property type="entry name" value="MFS_1"/>
    <property type="match status" value="1"/>
</dbReference>
<evidence type="ECO:0000256" key="6">
    <source>
        <dbReference type="ARBA" id="ARBA00023136"/>
    </source>
</evidence>
<dbReference type="OrthoDB" id="413079at2759"/>
<feature type="transmembrane region" description="Helical" evidence="7">
    <location>
        <begin position="133"/>
        <end position="152"/>
    </location>
</feature>
<dbReference type="PANTHER" id="PTHR23514:SF3">
    <property type="entry name" value="BYPASS OF STOP CODON PROTEIN 6"/>
    <property type="match status" value="1"/>
</dbReference>
<dbReference type="Proteomes" id="UP000008064">
    <property type="component" value="Unassembled WGS sequence"/>
</dbReference>
<dbReference type="EMBL" id="GL945429">
    <property type="protein sequence ID" value="EGO28955.1"/>
    <property type="molecule type" value="Genomic_DNA"/>
</dbReference>
<dbReference type="Gene3D" id="1.20.1250.20">
    <property type="entry name" value="MFS general substrate transporter like domains"/>
    <property type="match status" value="2"/>
</dbReference>
<dbReference type="SUPFAM" id="SSF103473">
    <property type="entry name" value="MFS general substrate transporter"/>
    <property type="match status" value="2"/>
</dbReference>
<keyword evidence="3" id="KW-0813">Transport</keyword>
<comment type="similarity">
    <text evidence="2">Belongs to the major facilitator superfamily.</text>
</comment>
<feature type="transmembrane region" description="Helical" evidence="7">
    <location>
        <begin position="290"/>
        <end position="311"/>
    </location>
</feature>
<feature type="transmembrane region" description="Helical" evidence="7">
    <location>
        <begin position="520"/>
        <end position="540"/>
    </location>
</feature>
<dbReference type="GO" id="GO:0016020">
    <property type="term" value="C:membrane"/>
    <property type="evidence" value="ECO:0007669"/>
    <property type="project" value="TreeGrafter"/>
</dbReference>
<feature type="transmembrane region" description="Helical" evidence="7">
    <location>
        <begin position="488"/>
        <end position="508"/>
    </location>
</feature>
<organism>
    <name type="scientific">Serpula lacrymans var. lacrymans (strain S7.9)</name>
    <name type="common">Dry rot fungus</name>
    <dbReference type="NCBI Taxonomy" id="578457"/>
    <lineage>
        <taxon>Eukaryota</taxon>
        <taxon>Fungi</taxon>
        <taxon>Dikarya</taxon>
        <taxon>Basidiomycota</taxon>
        <taxon>Agaricomycotina</taxon>
        <taxon>Agaricomycetes</taxon>
        <taxon>Agaricomycetidae</taxon>
        <taxon>Boletales</taxon>
        <taxon>Coniophorineae</taxon>
        <taxon>Serpulaceae</taxon>
        <taxon>Serpula</taxon>
    </lineage>
</organism>
<feature type="transmembrane region" description="Helical" evidence="7">
    <location>
        <begin position="158"/>
        <end position="181"/>
    </location>
</feature>
<feature type="transmembrane region" description="Helical" evidence="7">
    <location>
        <begin position="230"/>
        <end position="250"/>
    </location>
</feature>